<name>A0A149QYT8_9PROT</name>
<organism evidence="1 2">
    <name type="scientific">Gluconobacter potus</name>
    <dbReference type="NCBI Taxonomy" id="2724927"/>
    <lineage>
        <taxon>Bacteria</taxon>
        <taxon>Pseudomonadati</taxon>
        <taxon>Pseudomonadota</taxon>
        <taxon>Alphaproteobacteria</taxon>
        <taxon>Acetobacterales</taxon>
        <taxon>Acetobacteraceae</taxon>
        <taxon>Gluconobacter</taxon>
    </lineage>
</organism>
<gene>
    <name evidence="1" type="ORF">AD929_03220</name>
</gene>
<dbReference type="RefSeq" id="WP_062494279.1">
    <property type="nucleotide sequence ID" value="NZ_LHZB01000099.1"/>
</dbReference>
<evidence type="ECO:0000313" key="2">
    <source>
        <dbReference type="Proteomes" id="UP000075573"/>
    </source>
</evidence>
<accession>A0A149QYT8</accession>
<dbReference type="PATRIC" id="fig|442.7.peg.2003"/>
<dbReference type="EMBL" id="LHZB01000099">
    <property type="protein sequence ID" value="KXV02304.1"/>
    <property type="molecule type" value="Genomic_DNA"/>
</dbReference>
<protein>
    <submittedName>
        <fullName evidence="1">Uncharacterized protein</fullName>
    </submittedName>
</protein>
<evidence type="ECO:0000313" key="1">
    <source>
        <dbReference type="EMBL" id="KXV02304.1"/>
    </source>
</evidence>
<sequence length="142" mass="15129">MGADRLGVNLGRTRLGVALQGLALSLTLGLGQMVAASSALAAHVHTDASRHDLGAHRRGLLTTEPATSCWMVTFSDFTDGTRWDRSFMLAMPDDTPPTYDDIIETIRESAAHEDGRSMSDVSVAAQGLFRVGCAPGTRTDPE</sequence>
<reference evidence="1 2" key="1">
    <citation type="submission" date="2015-06" db="EMBL/GenBank/DDBJ databases">
        <title>Improved classification and identification of acetic acid bacteria using matrix-assisted laser desorption/ionization time-of-flight mass spectrometry; Gluconobacter nephelii and Gluconobacter uchimurae are later heterotypic synonyms of Gluconobacter japonicus and Gluconobacter oxydans, respectively.</title>
        <authorList>
            <person name="Li L."/>
            <person name="Cleenwerck I."/>
            <person name="De Vuyst L."/>
            <person name="Vandamme P."/>
        </authorList>
    </citation>
    <scope>NUCLEOTIDE SEQUENCE [LARGE SCALE GENOMIC DNA]</scope>
    <source>
        <strain evidence="1 2">LMG 1764</strain>
    </source>
</reference>
<dbReference type="AlphaFoldDB" id="A0A149QYT8"/>
<proteinExistence type="predicted"/>
<dbReference type="Proteomes" id="UP000075573">
    <property type="component" value="Unassembled WGS sequence"/>
</dbReference>
<comment type="caution">
    <text evidence="1">The sequence shown here is derived from an EMBL/GenBank/DDBJ whole genome shotgun (WGS) entry which is preliminary data.</text>
</comment>